<keyword evidence="3" id="KW-1185">Reference proteome</keyword>
<proteinExistence type="predicted"/>
<evidence type="ECO:0000256" key="1">
    <source>
        <dbReference type="SAM" id="MobiDB-lite"/>
    </source>
</evidence>
<dbReference type="Proteomes" id="UP000298663">
    <property type="component" value="Unassembled WGS sequence"/>
</dbReference>
<evidence type="ECO:0000313" key="2">
    <source>
        <dbReference type="EMBL" id="TKR73301.1"/>
    </source>
</evidence>
<reference evidence="2 3" key="2">
    <citation type="journal article" date="2019" name="G3 (Bethesda)">
        <title>Hybrid Assembly of the Genome of the Entomopathogenic Nematode Steinernema carpocapsae Identifies the X-Chromosome.</title>
        <authorList>
            <person name="Serra L."/>
            <person name="Macchietto M."/>
            <person name="Macias-Munoz A."/>
            <person name="McGill C.J."/>
            <person name="Rodriguez I.M."/>
            <person name="Rodriguez B."/>
            <person name="Murad R."/>
            <person name="Mortazavi A."/>
        </authorList>
    </citation>
    <scope>NUCLEOTIDE SEQUENCE [LARGE SCALE GENOMIC DNA]</scope>
    <source>
        <strain evidence="2 3">ALL</strain>
    </source>
</reference>
<dbReference type="AlphaFoldDB" id="A0A4U5MU38"/>
<evidence type="ECO:0000313" key="3">
    <source>
        <dbReference type="Proteomes" id="UP000298663"/>
    </source>
</evidence>
<accession>A0A4U5MU38</accession>
<comment type="caution">
    <text evidence="2">The sequence shown here is derived from an EMBL/GenBank/DDBJ whole genome shotgun (WGS) entry which is preliminary data.</text>
</comment>
<reference evidence="2 3" key="1">
    <citation type="journal article" date="2015" name="Genome Biol.">
        <title>Comparative genomics of Steinernema reveals deeply conserved gene regulatory networks.</title>
        <authorList>
            <person name="Dillman A.R."/>
            <person name="Macchietto M."/>
            <person name="Porter C.F."/>
            <person name="Rogers A."/>
            <person name="Williams B."/>
            <person name="Antoshechkin I."/>
            <person name="Lee M.M."/>
            <person name="Goodwin Z."/>
            <person name="Lu X."/>
            <person name="Lewis E.E."/>
            <person name="Goodrich-Blair H."/>
            <person name="Stock S.P."/>
            <person name="Adams B.J."/>
            <person name="Sternberg P.W."/>
            <person name="Mortazavi A."/>
        </authorList>
    </citation>
    <scope>NUCLEOTIDE SEQUENCE [LARGE SCALE GENOMIC DNA]</scope>
    <source>
        <strain evidence="2 3">ALL</strain>
    </source>
</reference>
<protein>
    <submittedName>
        <fullName evidence="2">Uncharacterized protein</fullName>
    </submittedName>
</protein>
<organism evidence="2 3">
    <name type="scientific">Steinernema carpocapsae</name>
    <name type="common">Entomopathogenic nematode</name>
    <dbReference type="NCBI Taxonomy" id="34508"/>
    <lineage>
        <taxon>Eukaryota</taxon>
        <taxon>Metazoa</taxon>
        <taxon>Ecdysozoa</taxon>
        <taxon>Nematoda</taxon>
        <taxon>Chromadorea</taxon>
        <taxon>Rhabditida</taxon>
        <taxon>Tylenchina</taxon>
        <taxon>Panagrolaimomorpha</taxon>
        <taxon>Strongyloidoidea</taxon>
        <taxon>Steinernematidae</taxon>
        <taxon>Steinernema</taxon>
    </lineage>
</organism>
<feature type="region of interest" description="Disordered" evidence="1">
    <location>
        <begin position="82"/>
        <end position="107"/>
    </location>
</feature>
<dbReference type="EMBL" id="AZBU02000006">
    <property type="protein sequence ID" value="TKR73301.1"/>
    <property type="molecule type" value="Genomic_DNA"/>
</dbReference>
<gene>
    <name evidence="2" type="ORF">L596_020627</name>
</gene>
<feature type="compositionally biased region" description="Polar residues" evidence="1">
    <location>
        <begin position="85"/>
        <end position="99"/>
    </location>
</feature>
<sequence>MHEAASPARPSPDRTLEGYLNAAASAYRSHPELETPLLQYLRRTHPSRRPSFEQLECHQLSGNELTIERAGGIQVPRGIHRRKQTVPSAPRASTEQWQPIRSPHIFK</sequence>
<name>A0A4U5MU38_STECR</name>